<dbReference type="AlphaFoldDB" id="A0A0K2TY23"/>
<name>A0A0K2TY23_LEPSM</name>
<sequence length="52" mass="6285">TVKNYYKYSNTQFSPDFKINESFILFFTLVVVWELLPRHSVLFLCLRDIILL</sequence>
<evidence type="ECO:0000313" key="1">
    <source>
        <dbReference type="EMBL" id="CDW30904.1"/>
    </source>
</evidence>
<accession>A0A0K2TY23</accession>
<proteinExistence type="predicted"/>
<dbReference type="EMBL" id="HACA01013543">
    <property type="protein sequence ID" value="CDW30904.1"/>
    <property type="molecule type" value="Transcribed_RNA"/>
</dbReference>
<protein>
    <submittedName>
        <fullName evidence="1">Uncharacterized protein</fullName>
    </submittedName>
</protein>
<organism evidence="1">
    <name type="scientific">Lepeophtheirus salmonis</name>
    <name type="common">Salmon louse</name>
    <name type="synonym">Caligus salmonis</name>
    <dbReference type="NCBI Taxonomy" id="72036"/>
    <lineage>
        <taxon>Eukaryota</taxon>
        <taxon>Metazoa</taxon>
        <taxon>Ecdysozoa</taxon>
        <taxon>Arthropoda</taxon>
        <taxon>Crustacea</taxon>
        <taxon>Multicrustacea</taxon>
        <taxon>Hexanauplia</taxon>
        <taxon>Copepoda</taxon>
        <taxon>Siphonostomatoida</taxon>
        <taxon>Caligidae</taxon>
        <taxon>Lepeophtheirus</taxon>
    </lineage>
</organism>
<feature type="non-terminal residue" evidence="1">
    <location>
        <position position="1"/>
    </location>
</feature>
<reference evidence="1" key="1">
    <citation type="submission" date="2014-05" db="EMBL/GenBank/DDBJ databases">
        <authorList>
            <person name="Chronopoulou M."/>
        </authorList>
    </citation>
    <scope>NUCLEOTIDE SEQUENCE</scope>
    <source>
        <tissue evidence="1">Whole organism</tissue>
    </source>
</reference>